<proteinExistence type="predicted"/>
<dbReference type="OrthoDB" id="9934673at2"/>
<dbReference type="STRING" id="690879.TSACC_21836"/>
<dbReference type="NCBIfam" id="TIGR02532">
    <property type="entry name" value="IV_pilin_GFxxxE"/>
    <property type="match status" value="1"/>
</dbReference>
<dbReference type="RefSeq" id="WP_075079154.1">
    <property type="nucleotide sequence ID" value="NZ_BDCO01000002.1"/>
</dbReference>
<dbReference type="Gene3D" id="3.30.700.10">
    <property type="entry name" value="Glycoprotein, Type 4 Pilin"/>
    <property type="match status" value="1"/>
</dbReference>
<dbReference type="PANTHER" id="PTHR30093:SF43">
    <property type="entry name" value="SLR2015 PROTEIN"/>
    <property type="match status" value="1"/>
</dbReference>
<dbReference type="InParanoid" id="A0A146G786"/>
<evidence type="ECO:0000313" key="2">
    <source>
        <dbReference type="EMBL" id="GAT33420.1"/>
    </source>
</evidence>
<dbReference type="AlphaFoldDB" id="A0A146G786"/>
<evidence type="ECO:0000256" key="1">
    <source>
        <dbReference type="SAM" id="Phobius"/>
    </source>
</evidence>
<dbReference type="PANTHER" id="PTHR30093">
    <property type="entry name" value="GENERAL SECRETION PATHWAY PROTEIN G"/>
    <property type="match status" value="1"/>
</dbReference>
<keyword evidence="1" id="KW-1133">Transmembrane helix</keyword>
<dbReference type="EMBL" id="BDCO01000002">
    <property type="protein sequence ID" value="GAT33420.1"/>
    <property type="molecule type" value="Genomic_DNA"/>
</dbReference>
<accession>A0A146G786</accession>
<keyword evidence="1" id="KW-0812">Transmembrane</keyword>
<keyword evidence="3" id="KW-1185">Reference proteome</keyword>
<feature type="transmembrane region" description="Helical" evidence="1">
    <location>
        <begin position="12"/>
        <end position="32"/>
    </location>
</feature>
<comment type="caution">
    <text evidence="2">The sequence shown here is derived from an EMBL/GenBank/DDBJ whole genome shotgun (WGS) entry which is preliminary data.</text>
</comment>
<dbReference type="Pfam" id="PF07963">
    <property type="entry name" value="N_methyl"/>
    <property type="match status" value="1"/>
</dbReference>
<name>A0A146G786_TERSA</name>
<dbReference type="PROSITE" id="PS00409">
    <property type="entry name" value="PROKAR_NTER_METHYL"/>
    <property type="match status" value="1"/>
</dbReference>
<evidence type="ECO:0000313" key="3">
    <source>
        <dbReference type="Proteomes" id="UP000076023"/>
    </source>
</evidence>
<organism evidence="2 3">
    <name type="scientific">Terrimicrobium sacchariphilum</name>
    <dbReference type="NCBI Taxonomy" id="690879"/>
    <lineage>
        <taxon>Bacteria</taxon>
        <taxon>Pseudomonadati</taxon>
        <taxon>Verrucomicrobiota</taxon>
        <taxon>Terrimicrobiia</taxon>
        <taxon>Terrimicrobiales</taxon>
        <taxon>Terrimicrobiaceae</taxon>
        <taxon>Terrimicrobium</taxon>
    </lineage>
</organism>
<protein>
    <submittedName>
        <fullName evidence="2">Prepilin-type N-terminal cleavage/methylation domain-containing protein</fullName>
    </submittedName>
</protein>
<dbReference type="SUPFAM" id="SSF54523">
    <property type="entry name" value="Pili subunits"/>
    <property type="match status" value="1"/>
</dbReference>
<dbReference type="InterPro" id="IPR012902">
    <property type="entry name" value="N_methyl_site"/>
</dbReference>
<dbReference type="Proteomes" id="UP000076023">
    <property type="component" value="Unassembled WGS sequence"/>
</dbReference>
<dbReference type="InterPro" id="IPR045584">
    <property type="entry name" value="Pilin-like"/>
</dbReference>
<sequence length="125" mass="12607">MKSKHLSSAQGFSLVELLVVVAVIAIIAAIAIPNIANITSSATSAKDQRNAQNIASVASAARAAGITNQWTTTQGVVDSLVAGVSTNGLNFGISPLSAAEVTAADKYLTYGGNGLPSYSTSPKSN</sequence>
<keyword evidence="1" id="KW-0472">Membrane</keyword>
<reference evidence="3" key="1">
    <citation type="journal article" date="2017" name="Genome Announc.">
        <title>Draft Genome Sequence of Terrimicrobium sacchariphilum NM-5T, a Facultative Anaerobic Soil Bacterium of the Class Spartobacteria.</title>
        <authorList>
            <person name="Qiu Y.L."/>
            <person name="Tourlousse D.M."/>
            <person name="Matsuura N."/>
            <person name="Ohashi A."/>
            <person name="Sekiguchi Y."/>
        </authorList>
    </citation>
    <scope>NUCLEOTIDE SEQUENCE [LARGE SCALE GENOMIC DNA]</scope>
    <source>
        <strain evidence="3">NM-5</strain>
    </source>
</reference>
<gene>
    <name evidence="2" type="ORF">TSACC_21836</name>
</gene>